<keyword evidence="4" id="KW-0274">FAD</keyword>
<proteinExistence type="inferred from homology"/>
<dbReference type="PRINTS" id="PR00411">
    <property type="entry name" value="PNDRDTASEI"/>
</dbReference>
<dbReference type="InterPro" id="IPR001100">
    <property type="entry name" value="Pyr_nuc-diS_OxRdtase"/>
</dbReference>
<evidence type="ECO:0000313" key="8">
    <source>
        <dbReference type="Proteomes" id="UP000647980"/>
    </source>
</evidence>
<comment type="similarity">
    <text evidence="2">Belongs to the class-I pyridine nucleotide-disulfide oxidoreductase family.</text>
</comment>
<keyword evidence="3" id="KW-0285">Flavoprotein</keyword>
<dbReference type="EMBL" id="JADGLW010000008">
    <property type="protein sequence ID" value="MBF0754564.1"/>
    <property type="molecule type" value="Genomic_DNA"/>
</dbReference>
<dbReference type="PIRSF" id="PIRSF000350">
    <property type="entry name" value="Mercury_reductase_MerA"/>
    <property type="match status" value="1"/>
</dbReference>
<dbReference type="SUPFAM" id="SSF51905">
    <property type="entry name" value="FAD/NAD(P)-binding domain"/>
    <property type="match status" value="1"/>
</dbReference>
<dbReference type="InterPro" id="IPR004099">
    <property type="entry name" value="Pyr_nucl-diS_OxRdtase_dimer"/>
</dbReference>
<keyword evidence="8" id="KW-1185">Reference proteome</keyword>
<name>A0ABR9Y007_9STAP</name>
<organism evidence="7 8">
    <name type="scientific">Jeotgalicoccus nanhaiensis</name>
    <dbReference type="NCBI Taxonomy" id="568603"/>
    <lineage>
        <taxon>Bacteria</taxon>
        <taxon>Bacillati</taxon>
        <taxon>Bacillota</taxon>
        <taxon>Bacilli</taxon>
        <taxon>Bacillales</taxon>
        <taxon>Staphylococcaceae</taxon>
        <taxon>Jeotgalicoccus</taxon>
    </lineage>
</organism>
<dbReference type="PANTHER" id="PTHR43014:SF4">
    <property type="entry name" value="PYRIDINE NUCLEOTIDE-DISULFIDE OXIDOREDUCTASE RCLA-RELATED"/>
    <property type="match status" value="1"/>
</dbReference>
<dbReference type="Gene3D" id="3.50.50.60">
    <property type="entry name" value="FAD/NAD(P)-binding domain"/>
    <property type="match status" value="2"/>
</dbReference>
<evidence type="ECO:0000259" key="5">
    <source>
        <dbReference type="Pfam" id="PF02852"/>
    </source>
</evidence>
<dbReference type="InterPro" id="IPR036188">
    <property type="entry name" value="FAD/NAD-bd_sf"/>
</dbReference>
<gene>
    <name evidence="7" type="ORF">IR135_09900</name>
</gene>
<feature type="domain" description="FAD/NAD(P)-binding" evidence="6">
    <location>
        <begin position="8"/>
        <end position="308"/>
    </location>
</feature>
<evidence type="ECO:0000313" key="7">
    <source>
        <dbReference type="EMBL" id="MBF0754564.1"/>
    </source>
</evidence>
<comment type="cofactor">
    <cofactor evidence="1">
        <name>FAD</name>
        <dbReference type="ChEBI" id="CHEBI:57692"/>
    </cofactor>
</comment>
<evidence type="ECO:0000256" key="4">
    <source>
        <dbReference type="ARBA" id="ARBA00022827"/>
    </source>
</evidence>
<dbReference type="PANTHER" id="PTHR43014">
    <property type="entry name" value="MERCURIC REDUCTASE"/>
    <property type="match status" value="1"/>
</dbReference>
<sequence>MLRLTHFDAIIIGFGKAGKTLAGDLAGRDWNVALIEKDKTMYGGTCINIACIPTKLLMHDALNGSEYRAAVERKNGVIERLRDKNYHSVADLNKATVYDGTAVFISDKEIEVETENGKKEVLSADKIFVNTGAETSIPPLEGDIDSDKVYTSTTLIDEEILPDKLTIVGGGYIGLEFATMYNAFGSEVSVIVPADEILKDEDEGIRNEITKDMKESGINFIFGERAEKVKEESSSNITVTLSDGRELTSNAILFATGRKPNTKGLGLDNTSVQLTENGGIKVDNHLQTTADNIYAMGDVKDGFQFTYTSLDDYRIVKSHLFDDGEYSYDSRTNVHYTMFTDPPYSRVGLTLQEAKEEGYEADENSMPMSGHPRSHINNELRGLFKAVVDTESGKILGVHLYGVNSEELINLAKLAMDHDIPYTVLRDQMYNHPVMSEAFNTLFDI</sequence>
<evidence type="ECO:0000256" key="1">
    <source>
        <dbReference type="ARBA" id="ARBA00001974"/>
    </source>
</evidence>
<feature type="domain" description="Pyridine nucleotide-disulphide oxidoreductase dimerisation" evidence="5">
    <location>
        <begin position="336"/>
        <end position="441"/>
    </location>
</feature>
<dbReference type="PRINTS" id="PR00368">
    <property type="entry name" value="FADPNR"/>
</dbReference>
<reference evidence="7 8" key="1">
    <citation type="submission" date="2020-10" db="EMBL/GenBank/DDBJ databases">
        <title>Mouse Oral microbiota.</title>
        <authorList>
            <person name="Joseph S."/>
            <person name="Aduse-Opoku J."/>
        </authorList>
    </citation>
    <scope>NUCLEOTIDE SEQUENCE [LARGE SCALE GENOMIC DNA]</scope>
    <source>
        <strain evidence="7 8">19428wE5_W307</strain>
    </source>
</reference>
<accession>A0ABR9Y007</accession>
<evidence type="ECO:0000256" key="3">
    <source>
        <dbReference type="ARBA" id="ARBA00022630"/>
    </source>
</evidence>
<dbReference type="Pfam" id="PF07992">
    <property type="entry name" value="Pyr_redox_2"/>
    <property type="match status" value="1"/>
</dbReference>
<dbReference type="Pfam" id="PF02852">
    <property type="entry name" value="Pyr_redox_dim"/>
    <property type="match status" value="1"/>
</dbReference>
<dbReference type="Gene3D" id="3.30.390.30">
    <property type="match status" value="1"/>
</dbReference>
<dbReference type="InterPro" id="IPR023753">
    <property type="entry name" value="FAD/NAD-binding_dom"/>
</dbReference>
<evidence type="ECO:0000259" key="6">
    <source>
        <dbReference type="Pfam" id="PF07992"/>
    </source>
</evidence>
<dbReference type="SUPFAM" id="SSF55424">
    <property type="entry name" value="FAD/NAD-linked reductases, dimerisation (C-terminal) domain"/>
    <property type="match status" value="1"/>
</dbReference>
<protein>
    <submittedName>
        <fullName evidence="7">FAD-dependent oxidoreductase</fullName>
    </submittedName>
</protein>
<dbReference type="Proteomes" id="UP000647980">
    <property type="component" value="Unassembled WGS sequence"/>
</dbReference>
<evidence type="ECO:0000256" key="2">
    <source>
        <dbReference type="ARBA" id="ARBA00007532"/>
    </source>
</evidence>
<dbReference type="InterPro" id="IPR016156">
    <property type="entry name" value="FAD/NAD-linked_Rdtase_dimer_sf"/>
</dbReference>
<comment type="caution">
    <text evidence="7">The sequence shown here is derived from an EMBL/GenBank/DDBJ whole genome shotgun (WGS) entry which is preliminary data.</text>
</comment>